<dbReference type="InterPro" id="IPR001507">
    <property type="entry name" value="ZP_dom"/>
</dbReference>
<comment type="caution">
    <text evidence="3">The sequence shown here is derived from an EMBL/GenBank/DDBJ whole genome shotgun (WGS) entry which is preliminary data.</text>
</comment>
<feature type="chain" id="PRO_5036497997" evidence="1">
    <location>
        <begin position="29"/>
        <end position="141"/>
    </location>
</feature>
<evidence type="ECO:0000313" key="3">
    <source>
        <dbReference type="EMBL" id="GFU43397.1"/>
    </source>
</evidence>
<dbReference type="PROSITE" id="PS51034">
    <property type="entry name" value="ZP_2"/>
    <property type="match status" value="1"/>
</dbReference>
<dbReference type="InterPro" id="IPR056953">
    <property type="entry name" value="CUT_N"/>
</dbReference>
<dbReference type="Pfam" id="PF25057">
    <property type="entry name" value="CUT_N"/>
    <property type="match status" value="1"/>
</dbReference>
<evidence type="ECO:0000256" key="1">
    <source>
        <dbReference type="SAM" id="SignalP"/>
    </source>
</evidence>
<gene>
    <name evidence="3" type="primary">AVEN_174690_1</name>
    <name evidence="3" type="ORF">NPIL_527091</name>
</gene>
<accession>A0A8X6QWP6</accession>
<dbReference type="PANTHER" id="PTHR46560:SF5">
    <property type="entry name" value="CYPHER, ISOFORM B"/>
    <property type="match status" value="1"/>
</dbReference>
<organism evidence="3 4">
    <name type="scientific">Nephila pilipes</name>
    <name type="common">Giant wood spider</name>
    <name type="synonym">Nephila maculata</name>
    <dbReference type="NCBI Taxonomy" id="299642"/>
    <lineage>
        <taxon>Eukaryota</taxon>
        <taxon>Metazoa</taxon>
        <taxon>Ecdysozoa</taxon>
        <taxon>Arthropoda</taxon>
        <taxon>Chelicerata</taxon>
        <taxon>Arachnida</taxon>
        <taxon>Araneae</taxon>
        <taxon>Araneomorphae</taxon>
        <taxon>Entelegynae</taxon>
        <taxon>Araneoidea</taxon>
        <taxon>Nephilidae</taxon>
        <taxon>Nephila</taxon>
    </lineage>
</organism>
<dbReference type="PANTHER" id="PTHR46560">
    <property type="entry name" value="CYPHER, ISOFORM B"/>
    <property type="match status" value="1"/>
</dbReference>
<protein>
    <submittedName>
        <fullName evidence="3">ZP domain-containing protein</fullName>
    </submittedName>
</protein>
<dbReference type="Proteomes" id="UP000887013">
    <property type="component" value="Unassembled WGS sequence"/>
</dbReference>
<dbReference type="EMBL" id="BMAW01132391">
    <property type="protein sequence ID" value="GFU43397.1"/>
    <property type="molecule type" value="Genomic_DNA"/>
</dbReference>
<feature type="domain" description="ZP" evidence="2">
    <location>
        <begin position="37"/>
        <end position="141"/>
    </location>
</feature>
<sequence>MKRLQKVLLRNVFLCLFVFTQKFLRCFATMETKISVDCHSDPQHIMVKVTTSIPFEGLIYVSERYGDLDCTAFGKKNETTFLKVPLKGCNTHEDSKMKTSIILMEDTINGHKVHGNKLYHPTQILVRIHCAVNNNQTSLTS</sequence>
<feature type="signal peptide" evidence="1">
    <location>
        <begin position="1"/>
        <end position="28"/>
    </location>
</feature>
<reference evidence="3" key="1">
    <citation type="submission" date="2020-08" db="EMBL/GenBank/DDBJ databases">
        <title>Multicomponent nature underlies the extraordinary mechanical properties of spider dragline silk.</title>
        <authorList>
            <person name="Kono N."/>
            <person name="Nakamura H."/>
            <person name="Mori M."/>
            <person name="Yoshida Y."/>
            <person name="Ohtoshi R."/>
            <person name="Malay A.D."/>
            <person name="Moran D.A.P."/>
            <person name="Tomita M."/>
            <person name="Numata K."/>
            <person name="Arakawa K."/>
        </authorList>
    </citation>
    <scope>NUCLEOTIDE SEQUENCE</scope>
</reference>
<proteinExistence type="predicted"/>
<name>A0A8X6QWP6_NEPPI</name>
<evidence type="ECO:0000259" key="2">
    <source>
        <dbReference type="PROSITE" id="PS51034"/>
    </source>
</evidence>
<keyword evidence="4" id="KW-1185">Reference proteome</keyword>
<keyword evidence="1" id="KW-0732">Signal</keyword>
<dbReference type="OrthoDB" id="6419221at2759"/>
<dbReference type="AlphaFoldDB" id="A0A8X6QWP6"/>
<evidence type="ECO:0000313" key="4">
    <source>
        <dbReference type="Proteomes" id="UP000887013"/>
    </source>
</evidence>